<dbReference type="InterPro" id="IPR037185">
    <property type="entry name" value="EmrE-like"/>
</dbReference>
<dbReference type="PANTHER" id="PTHR30561">
    <property type="entry name" value="SMR FAMILY PROTON-DEPENDENT DRUG EFFLUX TRANSPORTER SUGE"/>
    <property type="match status" value="1"/>
</dbReference>
<sequence>MAWLILCIAGLLEIGWTMGLKLSDGFTKLVPTILTLALAMFSIYLVSLSARSIPVGTAYAVWAGVGAVGTVIFGIIIFAEPVSIARFACVGLIVAGIIGLKLVDGSA</sequence>
<evidence type="ECO:0000256" key="2">
    <source>
        <dbReference type="ARBA" id="ARBA00022448"/>
    </source>
</evidence>
<proteinExistence type="inferred from homology"/>
<reference evidence="11 12" key="1">
    <citation type="submission" date="2019-04" db="EMBL/GenBank/DDBJ databases">
        <title>Shimia ponticola sp. nov., isolated from seawater.</title>
        <authorList>
            <person name="Kim Y.-O."/>
            <person name="Yoon J.-H."/>
        </authorList>
    </citation>
    <scope>NUCLEOTIDE SEQUENCE [LARGE SCALE GENOMIC DNA]</scope>
    <source>
        <strain evidence="11 12">MYP11</strain>
    </source>
</reference>
<comment type="similarity">
    <text evidence="7">Belongs to the drug/metabolite transporter (DMT) superfamily. Small multidrug resistance (SMR) (TC 2.A.7.1) family. Gdx/SugE subfamily.</text>
</comment>
<dbReference type="EMBL" id="SRKY01000001">
    <property type="protein sequence ID" value="THH38177.1"/>
    <property type="molecule type" value="Genomic_DNA"/>
</dbReference>
<evidence type="ECO:0000256" key="5">
    <source>
        <dbReference type="ARBA" id="ARBA00022989"/>
    </source>
</evidence>
<evidence type="ECO:0000256" key="3">
    <source>
        <dbReference type="ARBA" id="ARBA00022475"/>
    </source>
</evidence>
<evidence type="ECO:0000313" key="12">
    <source>
        <dbReference type="Proteomes" id="UP000306602"/>
    </source>
</evidence>
<accession>A0A4S4NHM7</accession>
<evidence type="ECO:0000256" key="4">
    <source>
        <dbReference type="ARBA" id="ARBA00022692"/>
    </source>
</evidence>
<dbReference type="GO" id="GO:0022857">
    <property type="term" value="F:transmembrane transporter activity"/>
    <property type="evidence" value="ECO:0007669"/>
    <property type="project" value="InterPro"/>
</dbReference>
<evidence type="ECO:0000256" key="10">
    <source>
        <dbReference type="SAM" id="Phobius"/>
    </source>
</evidence>
<dbReference type="PANTHER" id="PTHR30561:SF0">
    <property type="entry name" value="GUANIDINIUM EXPORTER"/>
    <property type="match status" value="1"/>
</dbReference>
<feature type="transmembrane region" description="Helical" evidence="10">
    <location>
        <begin position="29"/>
        <end position="47"/>
    </location>
</feature>
<protein>
    <recommendedName>
        <fullName evidence="8">Guanidinium exporter</fullName>
    </recommendedName>
</protein>
<dbReference type="Pfam" id="PF00893">
    <property type="entry name" value="Multi_Drug_Res"/>
    <property type="match status" value="1"/>
</dbReference>
<dbReference type="Proteomes" id="UP000306602">
    <property type="component" value="Unassembled WGS sequence"/>
</dbReference>
<feature type="transmembrane region" description="Helical" evidence="10">
    <location>
        <begin position="84"/>
        <end position="103"/>
    </location>
</feature>
<dbReference type="FunFam" id="1.10.3730.20:FF:000001">
    <property type="entry name" value="Quaternary ammonium compound resistance transporter SugE"/>
    <property type="match status" value="1"/>
</dbReference>
<keyword evidence="5 10" id="KW-1133">Transmembrane helix</keyword>
<feature type="transmembrane region" description="Helical" evidence="10">
    <location>
        <begin position="59"/>
        <end position="78"/>
    </location>
</feature>
<keyword evidence="6 10" id="KW-0472">Membrane</keyword>
<gene>
    <name evidence="11" type="ORF">E4Z66_00960</name>
</gene>
<keyword evidence="2" id="KW-0813">Transport</keyword>
<dbReference type="InterPro" id="IPR000390">
    <property type="entry name" value="Small_drug/metabolite_transptr"/>
</dbReference>
<comment type="caution">
    <text evidence="11">The sequence shown here is derived from an EMBL/GenBank/DDBJ whole genome shotgun (WGS) entry which is preliminary data.</text>
</comment>
<dbReference type="InterPro" id="IPR045324">
    <property type="entry name" value="Small_multidrug_res"/>
</dbReference>
<evidence type="ECO:0000256" key="6">
    <source>
        <dbReference type="ARBA" id="ARBA00023136"/>
    </source>
</evidence>
<evidence type="ECO:0000256" key="9">
    <source>
        <dbReference type="RuleBase" id="RU003942"/>
    </source>
</evidence>
<evidence type="ECO:0000313" key="11">
    <source>
        <dbReference type="EMBL" id="THH38177.1"/>
    </source>
</evidence>
<name>A0A4S4NHM7_9RHOB</name>
<dbReference type="AlphaFoldDB" id="A0A4S4NHM7"/>
<dbReference type="Gene3D" id="1.10.3730.20">
    <property type="match status" value="1"/>
</dbReference>
<evidence type="ECO:0000256" key="1">
    <source>
        <dbReference type="ARBA" id="ARBA00004651"/>
    </source>
</evidence>
<dbReference type="RefSeq" id="WP_136461069.1">
    <property type="nucleotide sequence ID" value="NZ_SRKY01000001.1"/>
</dbReference>
<dbReference type="GO" id="GO:0005886">
    <property type="term" value="C:plasma membrane"/>
    <property type="evidence" value="ECO:0007669"/>
    <property type="project" value="UniProtKB-SubCell"/>
</dbReference>
<dbReference type="OrthoDB" id="9808638at2"/>
<keyword evidence="4 9" id="KW-0812">Transmembrane</keyword>
<evidence type="ECO:0000256" key="8">
    <source>
        <dbReference type="ARBA" id="ARBA00039168"/>
    </source>
</evidence>
<evidence type="ECO:0000256" key="7">
    <source>
        <dbReference type="ARBA" id="ARBA00038151"/>
    </source>
</evidence>
<keyword evidence="3" id="KW-1003">Cell membrane</keyword>
<comment type="subcellular location">
    <subcellularLocation>
        <location evidence="1 9">Cell membrane</location>
        <topology evidence="1 9">Multi-pass membrane protein</topology>
    </subcellularLocation>
</comment>
<organism evidence="11 12">
    <name type="scientific">Aliishimia ponticola</name>
    <dbReference type="NCBI Taxonomy" id="2499833"/>
    <lineage>
        <taxon>Bacteria</taxon>
        <taxon>Pseudomonadati</taxon>
        <taxon>Pseudomonadota</taxon>
        <taxon>Alphaproteobacteria</taxon>
        <taxon>Rhodobacterales</taxon>
        <taxon>Paracoccaceae</taxon>
        <taxon>Aliishimia</taxon>
    </lineage>
</organism>
<dbReference type="GO" id="GO:1990961">
    <property type="term" value="P:xenobiotic detoxification by transmembrane export across the plasma membrane"/>
    <property type="evidence" value="ECO:0007669"/>
    <property type="project" value="UniProtKB-ARBA"/>
</dbReference>
<dbReference type="SUPFAM" id="SSF103481">
    <property type="entry name" value="Multidrug resistance efflux transporter EmrE"/>
    <property type="match status" value="1"/>
</dbReference>
<keyword evidence="12" id="KW-1185">Reference proteome</keyword>